<organism evidence="2 3">
    <name type="scientific">Pseudomonas spelaei</name>
    <dbReference type="NCBI Taxonomy" id="1055469"/>
    <lineage>
        <taxon>Bacteria</taxon>
        <taxon>Pseudomonadati</taxon>
        <taxon>Pseudomonadota</taxon>
        <taxon>Gammaproteobacteria</taxon>
        <taxon>Pseudomonadales</taxon>
        <taxon>Pseudomonadaceae</taxon>
        <taxon>Pseudomonas</taxon>
    </lineage>
</organism>
<dbReference type="CDD" id="cd04301">
    <property type="entry name" value="NAT_SF"/>
    <property type="match status" value="1"/>
</dbReference>
<comment type="caution">
    <text evidence="2">The sequence shown here is derived from an EMBL/GenBank/DDBJ whole genome shotgun (WGS) entry which is preliminary data.</text>
</comment>
<dbReference type="PANTHER" id="PTHR43792:SF1">
    <property type="entry name" value="N-ACETYLTRANSFERASE DOMAIN-CONTAINING PROTEIN"/>
    <property type="match status" value="1"/>
</dbReference>
<dbReference type="InterPro" id="IPR051531">
    <property type="entry name" value="N-acetyltransferase"/>
</dbReference>
<proteinExistence type="predicted"/>
<dbReference type="PANTHER" id="PTHR43792">
    <property type="entry name" value="GNAT FAMILY, PUTATIVE (AFU_ORTHOLOGUE AFUA_3G00765)-RELATED-RELATED"/>
    <property type="match status" value="1"/>
</dbReference>
<dbReference type="PROSITE" id="PS51186">
    <property type="entry name" value="GNAT"/>
    <property type="match status" value="1"/>
</dbReference>
<dbReference type="RefSeq" id="WP_155585574.1">
    <property type="nucleotide sequence ID" value="NZ_JBHSTH010000044.1"/>
</dbReference>
<dbReference type="Pfam" id="PF13302">
    <property type="entry name" value="Acetyltransf_3"/>
    <property type="match status" value="1"/>
</dbReference>
<evidence type="ECO:0000313" key="2">
    <source>
        <dbReference type="EMBL" id="MUF07431.1"/>
    </source>
</evidence>
<dbReference type="InterPro" id="IPR016181">
    <property type="entry name" value="Acyl_CoA_acyltransferase"/>
</dbReference>
<dbReference type="SUPFAM" id="SSF55729">
    <property type="entry name" value="Acyl-CoA N-acyltransferases (Nat)"/>
    <property type="match status" value="1"/>
</dbReference>
<dbReference type="GO" id="GO:0016747">
    <property type="term" value="F:acyltransferase activity, transferring groups other than amino-acyl groups"/>
    <property type="evidence" value="ECO:0007669"/>
    <property type="project" value="InterPro"/>
</dbReference>
<evidence type="ECO:0000313" key="3">
    <source>
        <dbReference type="Proteomes" id="UP000438196"/>
    </source>
</evidence>
<protein>
    <submittedName>
        <fullName evidence="2">GNAT family N-acetyltransferase</fullName>
    </submittedName>
</protein>
<accession>A0A6I3WGN2</accession>
<dbReference type="EMBL" id="WNNK01000024">
    <property type="protein sequence ID" value="MUF07431.1"/>
    <property type="molecule type" value="Genomic_DNA"/>
</dbReference>
<feature type="domain" description="N-acetyltransferase" evidence="1">
    <location>
        <begin position="8"/>
        <end position="173"/>
    </location>
</feature>
<dbReference type="InterPro" id="IPR000182">
    <property type="entry name" value="GNAT_dom"/>
</dbReference>
<gene>
    <name evidence="2" type="ORF">GNF76_24050</name>
</gene>
<dbReference type="Proteomes" id="UP000438196">
    <property type="component" value="Unassembled WGS sequence"/>
</dbReference>
<sequence>MELYTDRLYLRQLNVGDWGFFRDLHADPLVVQYVCDIPSETETREKFEARLPQWLPGSSHWLCLVIVNRHSGIPIGVTGLKRVPDENATAEVGYLLCAEHHGKGYGFESLQRVMAYARDTLGLTVLTAVVTDGNTSSCHLLEKCGFQFQQRNTNAYLLNGRMFDDLVYRHQMAEPSN</sequence>
<reference evidence="2 3" key="1">
    <citation type="submission" date="2019-11" db="EMBL/GenBank/DDBJ databases">
        <title>Pseudomonas karstica sp. nov. and Pseudomonas spelaei sp. nov. from karst caves.</title>
        <authorList>
            <person name="Zeman M."/>
        </authorList>
    </citation>
    <scope>NUCLEOTIDE SEQUENCE [LARGE SCALE GENOMIC DNA]</scope>
    <source>
        <strain evidence="2 3">CCM 7893</strain>
    </source>
</reference>
<dbReference type="AlphaFoldDB" id="A0A6I3WGN2"/>
<keyword evidence="3" id="KW-1185">Reference proteome</keyword>
<keyword evidence="2" id="KW-0808">Transferase</keyword>
<evidence type="ECO:0000259" key="1">
    <source>
        <dbReference type="PROSITE" id="PS51186"/>
    </source>
</evidence>
<name>A0A6I3WGN2_9PSED</name>
<dbReference type="Gene3D" id="3.40.630.30">
    <property type="match status" value="1"/>
</dbReference>
<dbReference type="OrthoDB" id="7852312at2"/>